<keyword evidence="5" id="KW-0175">Coiled coil</keyword>
<dbReference type="Gene3D" id="3.30.70.580">
    <property type="entry name" value="Pseudouridine synthase I, catalytic domain, N-terminal subdomain"/>
    <property type="match status" value="1"/>
</dbReference>
<evidence type="ECO:0000256" key="3">
    <source>
        <dbReference type="ARBA" id="ARBA00023235"/>
    </source>
</evidence>
<keyword evidence="9" id="KW-1185">Reference proteome</keyword>
<dbReference type="FunFam" id="3.30.70.660:FF:000002">
    <property type="entry name" value="tRNA pseudouridine synthase"/>
    <property type="match status" value="1"/>
</dbReference>
<name>A0A0V0QH56_PSEPJ</name>
<dbReference type="OMA" id="LILICPY"/>
<dbReference type="InterPro" id="IPR041708">
    <property type="entry name" value="PUS1/PUS2-like"/>
</dbReference>
<dbReference type="CDD" id="cd02568">
    <property type="entry name" value="PseudoU_synth_PUS1_PUS2"/>
    <property type="match status" value="1"/>
</dbReference>
<protein>
    <submittedName>
        <fullName evidence="8">Pseudouridine synthase, catalytic domain</fullName>
    </submittedName>
</protein>
<evidence type="ECO:0000256" key="5">
    <source>
        <dbReference type="SAM" id="Coils"/>
    </source>
</evidence>
<dbReference type="GO" id="GO:0009982">
    <property type="term" value="F:pseudouridine synthase activity"/>
    <property type="evidence" value="ECO:0007669"/>
    <property type="project" value="InterPro"/>
</dbReference>
<dbReference type="InterPro" id="IPR020103">
    <property type="entry name" value="PsdUridine_synth_cat_dom_sf"/>
</dbReference>
<dbReference type="InterPro" id="IPR020095">
    <property type="entry name" value="PsdUridine_synth_TruA_C"/>
</dbReference>
<dbReference type="OrthoDB" id="10256309at2759"/>
<dbReference type="PANTHER" id="PTHR11142">
    <property type="entry name" value="PSEUDOURIDYLATE SYNTHASE"/>
    <property type="match status" value="1"/>
</dbReference>
<evidence type="ECO:0000256" key="2">
    <source>
        <dbReference type="ARBA" id="ARBA00022694"/>
    </source>
</evidence>
<keyword evidence="2" id="KW-0819">tRNA processing</keyword>
<dbReference type="EMBL" id="LDAU01000170">
    <property type="protein sequence ID" value="KRX01381.1"/>
    <property type="molecule type" value="Genomic_DNA"/>
</dbReference>
<dbReference type="AlphaFoldDB" id="A0A0V0QH56"/>
<comment type="caution">
    <text evidence="8">The sequence shown here is derived from an EMBL/GenBank/DDBJ whole genome shotgun (WGS) entry which is preliminary data.</text>
</comment>
<reference evidence="8 9" key="1">
    <citation type="journal article" date="2015" name="Sci. Rep.">
        <title>Genome of the facultative scuticociliatosis pathogen Pseudocohnilembus persalinus provides insight into its virulence through horizontal gene transfer.</title>
        <authorList>
            <person name="Xiong J."/>
            <person name="Wang G."/>
            <person name="Cheng J."/>
            <person name="Tian M."/>
            <person name="Pan X."/>
            <person name="Warren A."/>
            <person name="Jiang C."/>
            <person name="Yuan D."/>
            <person name="Miao W."/>
        </authorList>
    </citation>
    <scope>NUCLEOTIDE SEQUENCE [LARGE SCALE GENOMIC DNA]</scope>
    <source>
        <strain evidence="8">36N120E</strain>
    </source>
</reference>
<proteinExistence type="inferred from homology"/>
<dbReference type="GO" id="GO:0005634">
    <property type="term" value="C:nucleus"/>
    <property type="evidence" value="ECO:0007669"/>
    <property type="project" value="TreeGrafter"/>
</dbReference>
<evidence type="ECO:0000256" key="4">
    <source>
        <dbReference type="PIRSR" id="PIRSR641708-1"/>
    </source>
</evidence>
<dbReference type="InParanoid" id="A0A0V0QH56"/>
<dbReference type="GO" id="GO:0003723">
    <property type="term" value="F:RNA binding"/>
    <property type="evidence" value="ECO:0007669"/>
    <property type="project" value="InterPro"/>
</dbReference>
<comment type="similarity">
    <text evidence="1">Belongs to the tRNA pseudouridine synthase TruA family.</text>
</comment>
<dbReference type="GO" id="GO:1990481">
    <property type="term" value="P:mRNA pseudouridine synthesis"/>
    <property type="evidence" value="ECO:0007669"/>
    <property type="project" value="TreeGrafter"/>
</dbReference>
<accession>A0A0V0QH56</accession>
<dbReference type="InterPro" id="IPR020094">
    <property type="entry name" value="TruA/RsuA/RluB/E/F_N"/>
</dbReference>
<evidence type="ECO:0000256" key="1">
    <source>
        <dbReference type="ARBA" id="ARBA00009375"/>
    </source>
</evidence>
<evidence type="ECO:0000256" key="6">
    <source>
        <dbReference type="SAM" id="MobiDB-lite"/>
    </source>
</evidence>
<feature type="compositionally biased region" description="Basic and acidic residues" evidence="6">
    <location>
        <begin position="406"/>
        <end position="422"/>
    </location>
</feature>
<keyword evidence="3" id="KW-0413">Isomerase</keyword>
<dbReference type="InterPro" id="IPR020097">
    <property type="entry name" value="PsdUridine_synth_TruA_a/b_dom"/>
</dbReference>
<dbReference type="FunCoup" id="A0A0V0QH56">
    <property type="interactions" value="173"/>
</dbReference>
<dbReference type="Pfam" id="PF01416">
    <property type="entry name" value="PseudoU_synth_1"/>
    <property type="match status" value="1"/>
</dbReference>
<evidence type="ECO:0000313" key="8">
    <source>
        <dbReference type="EMBL" id="KRX01381.1"/>
    </source>
</evidence>
<dbReference type="Gene3D" id="3.30.70.660">
    <property type="entry name" value="Pseudouridine synthase I, catalytic domain, C-terminal subdomain"/>
    <property type="match status" value="1"/>
</dbReference>
<dbReference type="GO" id="GO:0031119">
    <property type="term" value="P:tRNA pseudouridine synthesis"/>
    <property type="evidence" value="ECO:0007669"/>
    <property type="project" value="InterPro"/>
</dbReference>
<gene>
    <name evidence="8" type="ORF">PPERSA_01284</name>
</gene>
<organism evidence="8 9">
    <name type="scientific">Pseudocohnilembus persalinus</name>
    <name type="common">Ciliate</name>
    <dbReference type="NCBI Taxonomy" id="266149"/>
    <lineage>
        <taxon>Eukaryota</taxon>
        <taxon>Sar</taxon>
        <taxon>Alveolata</taxon>
        <taxon>Ciliophora</taxon>
        <taxon>Intramacronucleata</taxon>
        <taxon>Oligohymenophorea</taxon>
        <taxon>Scuticociliatia</taxon>
        <taxon>Philasterida</taxon>
        <taxon>Pseudocohnilembidae</taxon>
        <taxon>Pseudocohnilembus</taxon>
    </lineage>
</organism>
<dbReference type="Proteomes" id="UP000054937">
    <property type="component" value="Unassembled WGS sequence"/>
</dbReference>
<feature type="region of interest" description="Disordered" evidence="6">
    <location>
        <begin position="402"/>
        <end position="422"/>
    </location>
</feature>
<feature type="active site" description="Nucleophile" evidence="4">
    <location>
        <position position="79"/>
    </location>
</feature>
<feature type="domain" description="Pseudouridine synthase I TruA alpha/beta" evidence="7">
    <location>
        <begin position="243"/>
        <end position="347"/>
    </location>
</feature>
<dbReference type="InterPro" id="IPR001406">
    <property type="entry name" value="PsdUridine_synth_TruA"/>
</dbReference>
<evidence type="ECO:0000313" key="9">
    <source>
        <dbReference type="Proteomes" id="UP000054937"/>
    </source>
</evidence>
<dbReference type="PANTHER" id="PTHR11142:SF4">
    <property type="entry name" value="PSEUDOURIDYLATE SYNTHASE 1 HOMOLOG"/>
    <property type="match status" value="1"/>
</dbReference>
<sequence length="422" mass="49894">MEEIQAKFNQMKKATHKLRVSLFFGYNGKNYRGLQFHDQQGIETVEKSVFQALIDGGFILSQHMGDVKNVSWTRGARTDKGVHALVNTVSLKMNIDEQKFINPPTQEQLDLYKDQEERALNQQNQKQKNKKLQQLQSMKSNDRLKNIDFKKIKNVINSHLPNDIKLFSVKPVTAGFNVRHAARSRKYVNKIKINNNFRWPPTFVEYYMPLRVFQSYNNYKENKQYTEEEEQQILEKIQKVIDVYKGTKNYHNFTIKIRAKDPEAVRYMIELKANIVQNEQKTEKWVRFQLHGASFMYHQIRKMIGMVAMLFQKELPIQFCENAFFQNHVPIWLAPAEGLFLNRITFDGYNKKGDVPVPLILDEEDEKEVEKFRVYLQDDVILNSSAVFDDFITHFMELSDEQIDEEQQKEKESKQNDEIDNE</sequence>
<evidence type="ECO:0000259" key="7">
    <source>
        <dbReference type="Pfam" id="PF01416"/>
    </source>
</evidence>
<dbReference type="SUPFAM" id="SSF55120">
    <property type="entry name" value="Pseudouridine synthase"/>
    <property type="match status" value="1"/>
</dbReference>
<feature type="coiled-coil region" evidence="5">
    <location>
        <begin position="113"/>
        <end position="141"/>
    </location>
</feature>